<dbReference type="EMBL" id="CP031423">
    <property type="protein sequence ID" value="AZS35769.1"/>
    <property type="molecule type" value="Genomic_DNA"/>
</dbReference>
<keyword evidence="3" id="KW-1185">Reference proteome</keyword>
<sequence length="291" mass="30508">MAQAEDDATGDDAALDEIAAELYALPPEGFTAARNGRASSAPRALAARVKALRKPSVAAWAVDLLARQGQLAEAVELSAALREAQDDLDAAELAALGRQRRALVGALAAEAVRLADEQGVSVSSAAREEVEKTINAAVVDAAAAAAVLTGRLVRTLEPGGTDEATLAEAVGGSLPGAPAGAAPRPSRDDLAERRARKAAEKAAREAERAATEAERELARIEARRGKIRERRDHLRERIDDLRAELERFEADEAQVQDDLTAADAEHETARTAAAAARKASDAAQKAIDAPR</sequence>
<dbReference type="KEGG" id="mlv:CVS47_00367"/>
<reference evidence="2 3" key="1">
    <citation type="submission" date="2018-08" db="EMBL/GenBank/DDBJ databases">
        <title>Microbacterium lemovicicum sp. nov., a bacterium isolated from a natural uranium-rich soil.</title>
        <authorList>
            <person name="ORTET P."/>
        </authorList>
    </citation>
    <scope>NUCLEOTIDE SEQUENCE [LARGE SCALE GENOMIC DNA]</scope>
    <source>
        <strain evidence="2 3">Viu22</strain>
    </source>
</reference>
<feature type="region of interest" description="Disordered" evidence="1">
    <location>
        <begin position="171"/>
        <end position="213"/>
    </location>
</feature>
<dbReference type="Proteomes" id="UP000276888">
    <property type="component" value="Chromosome"/>
</dbReference>
<evidence type="ECO:0000313" key="3">
    <source>
        <dbReference type="Proteomes" id="UP000276888"/>
    </source>
</evidence>
<dbReference type="AlphaFoldDB" id="A0A3Q9IWB0"/>
<accession>A0A3Q9IWB0</accession>
<gene>
    <name evidence="2" type="ORF">CVS47_00367</name>
</gene>
<feature type="compositionally biased region" description="Basic and acidic residues" evidence="1">
    <location>
        <begin position="185"/>
        <end position="213"/>
    </location>
</feature>
<dbReference type="RefSeq" id="WP_127094551.1">
    <property type="nucleotide sequence ID" value="NZ_CP031423.1"/>
</dbReference>
<organism evidence="2 3">
    <name type="scientific">Microbacterium lemovicicum</name>
    <dbReference type="NCBI Taxonomy" id="1072463"/>
    <lineage>
        <taxon>Bacteria</taxon>
        <taxon>Bacillati</taxon>
        <taxon>Actinomycetota</taxon>
        <taxon>Actinomycetes</taxon>
        <taxon>Micrococcales</taxon>
        <taxon>Microbacteriaceae</taxon>
        <taxon>Microbacterium</taxon>
    </lineage>
</organism>
<feature type="region of interest" description="Disordered" evidence="1">
    <location>
        <begin position="263"/>
        <end position="291"/>
    </location>
</feature>
<name>A0A3Q9IWB0_9MICO</name>
<feature type="compositionally biased region" description="Low complexity" evidence="1">
    <location>
        <begin position="171"/>
        <end position="184"/>
    </location>
</feature>
<proteinExistence type="predicted"/>
<protein>
    <submittedName>
        <fullName evidence="2">Uncharacterized protein</fullName>
    </submittedName>
</protein>
<evidence type="ECO:0000256" key="1">
    <source>
        <dbReference type="SAM" id="MobiDB-lite"/>
    </source>
</evidence>
<dbReference type="OrthoDB" id="3541690at2"/>
<evidence type="ECO:0000313" key="2">
    <source>
        <dbReference type="EMBL" id="AZS35769.1"/>
    </source>
</evidence>
<feature type="compositionally biased region" description="Low complexity" evidence="1">
    <location>
        <begin position="270"/>
        <end position="291"/>
    </location>
</feature>